<accession>A0ABT0LCQ3</accession>
<organism evidence="1 2">
    <name type="scientific">Shewanella surugensis</name>
    <dbReference type="NCBI Taxonomy" id="212020"/>
    <lineage>
        <taxon>Bacteria</taxon>
        <taxon>Pseudomonadati</taxon>
        <taxon>Pseudomonadota</taxon>
        <taxon>Gammaproteobacteria</taxon>
        <taxon>Alteromonadales</taxon>
        <taxon>Shewanellaceae</taxon>
        <taxon>Shewanella</taxon>
    </lineage>
</organism>
<dbReference type="EMBL" id="JAKIKS010000049">
    <property type="protein sequence ID" value="MCL1125459.1"/>
    <property type="molecule type" value="Genomic_DNA"/>
</dbReference>
<evidence type="ECO:0000313" key="1">
    <source>
        <dbReference type="EMBL" id="MCL1125459.1"/>
    </source>
</evidence>
<dbReference type="Proteomes" id="UP001203423">
    <property type="component" value="Unassembled WGS sequence"/>
</dbReference>
<comment type="caution">
    <text evidence="1">The sequence shown here is derived from an EMBL/GenBank/DDBJ whole genome shotgun (WGS) entry which is preliminary data.</text>
</comment>
<sequence length="117" mass="13529">MKPTVIHPDQRLTQVNENVQALLDNLARSKENNQLNDDDIMALQLAIQERERQLQQGFDEGLAIIGWDRSYLTTQLGLTKAFEQQAVVILTHYQSMLHFGHKSKRQLKVYQTIAKNK</sequence>
<gene>
    <name evidence="1" type="ORF">L2764_13455</name>
</gene>
<proteinExistence type="predicted"/>
<dbReference type="RefSeq" id="WP_248940771.1">
    <property type="nucleotide sequence ID" value="NZ_JAKIKS010000049.1"/>
</dbReference>
<reference evidence="1 2" key="1">
    <citation type="submission" date="2022-01" db="EMBL/GenBank/DDBJ databases">
        <title>Whole genome-based taxonomy of the Shewanellaceae.</title>
        <authorList>
            <person name="Martin-Rodriguez A.J."/>
        </authorList>
    </citation>
    <scope>NUCLEOTIDE SEQUENCE [LARGE SCALE GENOMIC DNA]</scope>
    <source>
        <strain evidence="1 2">DSM 17177</strain>
    </source>
</reference>
<evidence type="ECO:0000313" key="2">
    <source>
        <dbReference type="Proteomes" id="UP001203423"/>
    </source>
</evidence>
<name>A0ABT0LCQ3_9GAMM</name>
<keyword evidence="2" id="KW-1185">Reference proteome</keyword>
<protein>
    <submittedName>
        <fullName evidence="1">Uncharacterized protein</fullName>
    </submittedName>
</protein>